<evidence type="ECO:0000313" key="6">
    <source>
        <dbReference type="EMBL" id="TYI74053.1"/>
    </source>
</evidence>
<evidence type="ECO:0000256" key="3">
    <source>
        <dbReference type="ARBA" id="ARBA00022837"/>
    </source>
</evidence>
<dbReference type="PROSITE" id="PS00018">
    <property type="entry name" value="EF_HAND_1"/>
    <property type="match status" value="1"/>
</dbReference>
<dbReference type="GO" id="GO:0000159">
    <property type="term" value="C:protein phosphatase type 2A complex"/>
    <property type="evidence" value="ECO:0007669"/>
    <property type="project" value="TreeGrafter"/>
</dbReference>
<dbReference type="InterPro" id="IPR011992">
    <property type="entry name" value="EF-hand-dom_pair"/>
</dbReference>
<keyword evidence="2" id="KW-0677">Repeat</keyword>
<feature type="compositionally biased region" description="Low complexity" evidence="4">
    <location>
        <begin position="101"/>
        <end position="116"/>
    </location>
</feature>
<evidence type="ECO:0000256" key="2">
    <source>
        <dbReference type="ARBA" id="ARBA00022737"/>
    </source>
</evidence>
<evidence type="ECO:0000259" key="5">
    <source>
        <dbReference type="PROSITE" id="PS50222"/>
    </source>
</evidence>
<keyword evidence="7" id="KW-1185">Reference proteome</keyword>
<dbReference type="InterPro" id="IPR041534">
    <property type="entry name" value="EF-hand_13"/>
</dbReference>
<dbReference type="FunFam" id="1.10.238.230:FF:000002">
    <property type="entry name" value="Serine/threonine protein phosphatase 2A regulatory subunit B''alpha"/>
    <property type="match status" value="1"/>
</dbReference>
<dbReference type="Gene3D" id="1.10.238.220">
    <property type="match status" value="1"/>
</dbReference>
<sequence>MALSIKMDIDAVEDVTCLDPELLQLPDVSPFALKASPQLVEDLFSQWLSLPGTGHLVKSLIDDAKSGTIVNASTNFSTLNAVGSHSLPSMFPSSNAPPLSPRSSSGSPRTSRQKSSPSALGSPLKLVSEPMQEIIPQLYFQNGCPPTKELKEQCLSQINRLFNNPLNGLQIDEFKAVTKEVCKLPSFLSSALFRKIDVDWTGIVTRDAFVKYWVDGNMLTMDIATQIFEILKRPGCKYLTQVDFKPVLRELLATHPGLEFLRNTPEFQDRYAETVIYRIFYHINRSGNGRLTLRELKRGSLVAAMQHADEEEDINKVLRYFSYEHFYVIYCKFWELDTDHDFFIDRENLIRYGNHALTYRIVDRIFSQAPRIFTSEVEGKMGYEDFVYFMLSEEDKSSQPSLEYWFKCIDLDGNGVLTPNEMQFFYEEQLHRMECMAQEPVLFEDILCQIIDMIAPEREYCITLQDLKRCKLSGNVFNILFNLNKFVAFESRDPFLIRQEREEPTLTEWDRFAHREYIRLSMEEDVEDASNGSAEVWDESLEAPF</sequence>
<dbReference type="FunFam" id="1.10.238.10:FF:000067">
    <property type="entry name" value="serine/threonine protein phosphatase 2A regulatory subunit B''beta-like"/>
    <property type="match status" value="1"/>
</dbReference>
<keyword evidence="3" id="KW-0106">Calcium</keyword>
<dbReference type="EMBL" id="CM017655">
    <property type="protein sequence ID" value="TYI74052.1"/>
    <property type="molecule type" value="Genomic_DNA"/>
</dbReference>
<dbReference type="GO" id="GO:0019888">
    <property type="term" value="F:protein phosphatase regulator activity"/>
    <property type="evidence" value="ECO:0007669"/>
    <property type="project" value="TreeGrafter"/>
</dbReference>
<evidence type="ECO:0000256" key="4">
    <source>
        <dbReference type="SAM" id="MobiDB-lite"/>
    </source>
</evidence>
<dbReference type="PROSITE" id="PS50222">
    <property type="entry name" value="EF_HAND_2"/>
    <property type="match status" value="1"/>
</dbReference>
<feature type="domain" description="EF-hand" evidence="5">
    <location>
        <begin position="397"/>
        <end position="432"/>
    </location>
</feature>
<dbReference type="InterPro" id="IPR002048">
    <property type="entry name" value="EF_hand_dom"/>
</dbReference>
<name>A0A5D2UBM9_GOSMU</name>
<gene>
    <name evidence="6" type="ORF">E1A91_D07G173300v1</name>
</gene>
<evidence type="ECO:0000256" key="1">
    <source>
        <dbReference type="ARBA" id="ARBA00022723"/>
    </source>
</evidence>
<dbReference type="PANTHER" id="PTHR14095:SF23">
    <property type="entry name" value="SERINE_THREONINE PROTEIN PHOSPHATASE 2A REGULATORY SUBUNIT B''ALPHA-LIKE"/>
    <property type="match status" value="1"/>
</dbReference>
<protein>
    <recommendedName>
        <fullName evidence="5">EF-hand domain-containing protein</fullName>
    </recommendedName>
</protein>
<dbReference type="Gene3D" id="1.10.238.230">
    <property type="match status" value="1"/>
</dbReference>
<dbReference type="Gene3D" id="1.10.238.10">
    <property type="entry name" value="EF-hand"/>
    <property type="match status" value="1"/>
</dbReference>
<organism evidence="6 7">
    <name type="scientific">Gossypium mustelinum</name>
    <name type="common">Cotton</name>
    <name type="synonym">Gossypium caicoense</name>
    <dbReference type="NCBI Taxonomy" id="34275"/>
    <lineage>
        <taxon>Eukaryota</taxon>
        <taxon>Viridiplantae</taxon>
        <taxon>Streptophyta</taxon>
        <taxon>Embryophyta</taxon>
        <taxon>Tracheophyta</taxon>
        <taxon>Spermatophyta</taxon>
        <taxon>Magnoliopsida</taxon>
        <taxon>eudicotyledons</taxon>
        <taxon>Gunneridae</taxon>
        <taxon>Pentapetalae</taxon>
        <taxon>rosids</taxon>
        <taxon>malvids</taxon>
        <taxon>Malvales</taxon>
        <taxon>Malvaceae</taxon>
        <taxon>Malvoideae</taxon>
        <taxon>Gossypium</taxon>
    </lineage>
</organism>
<dbReference type="GO" id="GO:0005509">
    <property type="term" value="F:calcium ion binding"/>
    <property type="evidence" value="ECO:0007669"/>
    <property type="project" value="InterPro"/>
</dbReference>
<dbReference type="Pfam" id="PF13499">
    <property type="entry name" value="EF-hand_7"/>
    <property type="match status" value="1"/>
</dbReference>
<keyword evidence="1" id="KW-0479">Metal-binding</keyword>
<dbReference type="PANTHER" id="PTHR14095">
    <property type="entry name" value="PHOSPHATASE 2A REGULATORY SUBUNIT-RELATED"/>
    <property type="match status" value="1"/>
</dbReference>
<feature type="region of interest" description="Disordered" evidence="4">
    <location>
        <begin position="90"/>
        <end position="123"/>
    </location>
</feature>
<dbReference type="SUPFAM" id="SSF47473">
    <property type="entry name" value="EF-hand"/>
    <property type="match status" value="2"/>
</dbReference>
<reference evidence="6 7" key="1">
    <citation type="submission" date="2019-07" db="EMBL/GenBank/DDBJ databases">
        <title>WGS assembly of Gossypium mustelinum.</title>
        <authorList>
            <person name="Chen Z.J."/>
            <person name="Sreedasyam A."/>
            <person name="Ando A."/>
            <person name="Song Q."/>
            <person name="De L."/>
            <person name="Hulse-Kemp A."/>
            <person name="Ding M."/>
            <person name="Ye W."/>
            <person name="Kirkbride R."/>
            <person name="Jenkins J."/>
            <person name="Plott C."/>
            <person name="Lovell J."/>
            <person name="Lin Y.-M."/>
            <person name="Vaughn R."/>
            <person name="Liu B."/>
            <person name="Li W."/>
            <person name="Simpson S."/>
            <person name="Scheffler B."/>
            <person name="Saski C."/>
            <person name="Grover C."/>
            <person name="Hu G."/>
            <person name="Conover J."/>
            <person name="Carlson J."/>
            <person name="Shu S."/>
            <person name="Boston L."/>
            <person name="Williams M."/>
            <person name="Peterson D."/>
            <person name="Mcgee K."/>
            <person name="Jones D."/>
            <person name="Wendel J."/>
            <person name="Stelly D."/>
            <person name="Grimwood J."/>
            <person name="Schmutz J."/>
        </authorList>
    </citation>
    <scope>NUCLEOTIDE SEQUENCE [LARGE SCALE GENOMIC DNA]</scope>
    <source>
        <strain evidence="6">1408120.09</strain>
    </source>
</reference>
<dbReference type="Proteomes" id="UP000323597">
    <property type="component" value="Chromosome D07"/>
</dbReference>
<dbReference type="Pfam" id="PF17958">
    <property type="entry name" value="EF-hand_13"/>
    <property type="match status" value="1"/>
</dbReference>
<dbReference type="CDD" id="cd21504">
    <property type="entry name" value="PPP2R3A_B-like"/>
    <property type="match status" value="1"/>
</dbReference>
<evidence type="ECO:0000313" key="7">
    <source>
        <dbReference type="Proteomes" id="UP000323597"/>
    </source>
</evidence>
<accession>A0A5D2UBM9</accession>
<dbReference type="AlphaFoldDB" id="A0A5D2UBM9"/>
<proteinExistence type="predicted"/>
<dbReference type="FunFam" id="1.10.238.220:FF:000003">
    <property type="entry name" value="Phosphoprotein phosphatase 2A regulatory subunit"/>
    <property type="match status" value="1"/>
</dbReference>
<dbReference type="InterPro" id="IPR018247">
    <property type="entry name" value="EF_Hand_1_Ca_BS"/>
</dbReference>
<dbReference type="EMBL" id="CM017655">
    <property type="protein sequence ID" value="TYI74053.1"/>
    <property type="molecule type" value="Genomic_DNA"/>
</dbReference>